<gene>
    <name evidence="3" type="ORF">FB472_2248</name>
</gene>
<reference evidence="3 4" key="1">
    <citation type="submission" date="2019-06" db="EMBL/GenBank/DDBJ databases">
        <title>Sequencing the genomes of 1000 actinobacteria strains.</title>
        <authorList>
            <person name="Klenk H.-P."/>
        </authorList>
    </citation>
    <scope>NUCLEOTIDE SEQUENCE [LARGE SCALE GENOMIC DNA]</scope>
    <source>
        <strain evidence="3 4">DSM 21947</strain>
    </source>
</reference>
<evidence type="ECO:0000256" key="1">
    <source>
        <dbReference type="NCBIfam" id="TIGR02228"/>
    </source>
</evidence>
<proteinExistence type="predicted"/>
<dbReference type="AlphaFoldDB" id="A0A8H2K5Q7"/>
<dbReference type="CDD" id="cd06530">
    <property type="entry name" value="S26_SPase_I"/>
    <property type="match status" value="1"/>
</dbReference>
<keyword evidence="2" id="KW-0812">Transmembrane</keyword>
<dbReference type="NCBIfam" id="TIGR02228">
    <property type="entry name" value="sigpep_I_arch"/>
    <property type="match status" value="1"/>
</dbReference>
<accession>A0A8H2K5Q7</accession>
<dbReference type="RefSeq" id="WP_246078188.1">
    <property type="nucleotide sequence ID" value="NZ_VFRA01000001.1"/>
</dbReference>
<keyword evidence="2" id="KW-0472">Membrane</keyword>
<dbReference type="GO" id="GO:0004252">
    <property type="term" value="F:serine-type endopeptidase activity"/>
    <property type="evidence" value="ECO:0007669"/>
    <property type="project" value="UniProtKB-UniRule"/>
</dbReference>
<dbReference type="EC" id="3.4.21.89" evidence="1"/>
<evidence type="ECO:0000313" key="4">
    <source>
        <dbReference type="Proteomes" id="UP000316560"/>
    </source>
</evidence>
<protein>
    <recommendedName>
        <fullName evidence="1">Signal peptidase I</fullName>
        <ecNumber evidence="1">3.4.21.89</ecNumber>
    </recommendedName>
</protein>
<dbReference type="GO" id="GO:0006465">
    <property type="term" value="P:signal peptide processing"/>
    <property type="evidence" value="ECO:0007669"/>
    <property type="project" value="UniProtKB-UniRule"/>
</dbReference>
<organism evidence="3 4">
    <name type="scientific">Rhodoglobus vestalii</name>
    <dbReference type="NCBI Taxonomy" id="193384"/>
    <lineage>
        <taxon>Bacteria</taxon>
        <taxon>Bacillati</taxon>
        <taxon>Actinomycetota</taxon>
        <taxon>Actinomycetes</taxon>
        <taxon>Micrococcales</taxon>
        <taxon>Microbacteriaceae</taxon>
        <taxon>Rhodoglobus</taxon>
    </lineage>
</organism>
<dbReference type="EMBL" id="VFRA01000001">
    <property type="protein sequence ID" value="TQO20610.1"/>
    <property type="molecule type" value="Genomic_DNA"/>
</dbReference>
<dbReference type="InterPro" id="IPR001733">
    <property type="entry name" value="Peptidase_S26B"/>
</dbReference>
<sequence length="227" mass="24295">MIVTSRRMAQRLTRLSINLVALAALLLAAGLLVPGLMGYERYVITGGSMSGSIELGSLVFEQEVPVSSLEVGDVITYLPPADTGLTNLVTHRIHSIESSESGLLFQTKGDANGSADPWTFLLDAPTQPKVEAAVPVVGHLFIALANPPQRMLIIGVPAAIVAFLSLLELIRVLRTNRLIKPVTDEEVDLDGAQIPRWDAAGDEAEEIAEESATHIHTDRHLIGASAH</sequence>
<dbReference type="InterPro" id="IPR019533">
    <property type="entry name" value="Peptidase_S26"/>
</dbReference>
<dbReference type="GO" id="GO:0016020">
    <property type="term" value="C:membrane"/>
    <property type="evidence" value="ECO:0007669"/>
    <property type="project" value="UniProtKB-UniRule"/>
</dbReference>
<evidence type="ECO:0000313" key="3">
    <source>
        <dbReference type="EMBL" id="TQO20610.1"/>
    </source>
</evidence>
<keyword evidence="2" id="KW-1133">Transmembrane helix</keyword>
<keyword evidence="4" id="KW-1185">Reference proteome</keyword>
<dbReference type="Proteomes" id="UP000316560">
    <property type="component" value="Unassembled WGS sequence"/>
</dbReference>
<comment type="caution">
    <text evidence="3">The sequence shown here is derived from an EMBL/GenBank/DDBJ whole genome shotgun (WGS) entry which is preliminary data.</text>
</comment>
<evidence type="ECO:0000256" key="2">
    <source>
        <dbReference type="SAM" id="Phobius"/>
    </source>
</evidence>
<dbReference type="GO" id="GO:0009003">
    <property type="term" value="F:signal peptidase activity"/>
    <property type="evidence" value="ECO:0007669"/>
    <property type="project" value="UniProtKB-EC"/>
</dbReference>
<name>A0A8H2K5Q7_9MICO</name>
<feature type="transmembrane region" description="Helical" evidence="2">
    <location>
        <begin position="151"/>
        <end position="170"/>
    </location>
</feature>